<comment type="subcellular location">
    <subcellularLocation>
        <location evidence="1">Endomembrane system</location>
        <topology evidence="1">Multi-pass membrane protein</topology>
    </subcellularLocation>
</comment>
<feature type="transmembrane region" description="Helical" evidence="6">
    <location>
        <begin position="419"/>
        <end position="438"/>
    </location>
</feature>
<feature type="transmembrane region" description="Helical" evidence="6">
    <location>
        <begin position="379"/>
        <end position="398"/>
    </location>
</feature>
<evidence type="ECO:0000256" key="1">
    <source>
        <dbReference type="ARBA" id="ARBA00004127"/>
    </source>
</evidence>
<dbReference type="PANTHER" id="PTHR23519:SF1">
    <property type="entry name" value="AUTOPHAGY-RELATED PROTEIN 22"/>
    <property type="match status" value="1"/>
</dbReference>
<feature type="transmembrane region" description="Helical" evidence="6">
    <location>
        <begin position="307"/>
        <end position="326"/>
    </location>
</feature>
<sequence length="484" mass="54017">MQTASKKVVNGWAMYDWANSVYNLVITTTFFPLYFLAVTKGNTDEHKVQFLGRSFVNSSLYDYTLAASYLFIALLYPILTSIADTRGSKKNFMQFFCYMGALGCSMLFFFKSDTLGLGIIAFMMAAMGYVGSLVFYNAYLPEIAAPKDRDRISARGFSFGYVGSVLMQLIGFGLVLTLSDAGLASRITFLLVGFWWVGFAQITFARLPQTTIKPAKKGNVLKDGFIEIKKVYHQVVKLPVLKRFLRGFFFYSMGVQTVMLAATIFGSKVLNLPSTKLILTVVLIQLVAVLGAWGMSKLSAVYGNLKVLMGVVAFWVIICLAAFYTANMAAPLNPYHDKVHEMEKERDVLDKTSAAFTAKQQEIDAYSASFQHMQAPVEYCFYALAIGVGLVMGGIQSLSRSTYAKLMPETKDTASFFSYYDVTEKIAIVIGIFSFGYIDELTGNMKYSVLSLIVFFAIGFFWLYLAWIKQKKESLLGQLNPVQE</sequence>
<proteinExistence type="predicted"/>
<dbReference type="Gene3D" id="1.20.1250.20">
    <property type="entry name" value="MFS general substrate transporter like domains"/>
    <property type="match status" value="1"/>
</dbReference>
<feature type="transmembrane region" description="Helical" evidence="6">
    <location>
        <begin position="450"/>
        <end position="468"/>
    </location>
</feature>
<evidence type="ECO:0000256" key="4">
    <source>
        <dbReference type="ARBA" id="ARBA00022989"/>
    </source>
</evidence>
<organism evidence="7 8">
    <name type="scientific">Terrimonas rubra</name>
    <dbReference type="NCBI Taxonomy" id="1035890"/>
    <lineage>
        <taxon>Bacteria</taxon>
        <taxon>Pseudomonadati</taxon>
        <taxon>Bacteroidota</taxon>
        <taxon>Chitinophagia</taxon>
        <taxon>Chitinophagales</taxon>
        <taxon>Chitinophagaceae</taxon>
        <taxon>Terrimonas</taxon>
    </lineage>
</organism>
<dbReference type="PANTHER" id="PTHR23519">
    <property type="entry name" value="AUTOPHAGY-RELATED PROTEIN 22"/>
    <property type="match status" value="1"/>
</dbReference>
<feature type="transmembrane region" description="Helical" evidence="6">
    <location>
        <begin position="116"/>
        <end position="139"/>
    </location>
</feature>
<dbReference type="Pfam" id="PF11700">
    <property type="entry name" value="ATG22"/>
    <property type="match status" value="2"/>
</dbReference>
<dbReference type="InterPro" id="IPR024671">
    <property type="entry name" value="Atg22-like"/>
</dbReference>
<evidence type="ECO:0000256" key="2">
    <source>
        <dbReference type="ARBA" id="ARBA00022448"/>
    </source>
</evidence>
<dbReference type="InterPro" id="IPR050495">
    <property type="entry name" value="ATG22/LtaA_families"/>
</dbReference>
<feature type="transmembrane region" description="Helical" evidence="6">
    <location>
        <begin position="248"/>
        <end position="265"/>
    </location>
</feature>
<comment type="caution">
    <text evidence="7">The sequence shown here is derived from an EMBL/GenBank/DDBJ whole genome shotgun (WGS) entry which is preliminary data.</text>
</comment>
<name>A0ABW6A0A4_9BACT</name>
<dbReference type="SUPFAM" id="SSF103473">
    <property type="entry name" value="MFS general substrate transporter"/>
    <property type="match status" value="1"/>
</dbReference>
<dbReference type="RefSeq" id="WP_386093725.1">
    <property type="nucleotide sequence ID" value="NZ_JBHUOZ010000001.1"/>
</dbReference>
<dbReference type="Proteomes" id="UP001597511">
    <property type="component" value="Unassembled WGS sequence"/>
</dbReference>
<keyword evidence="2" id="KW-0813">Transport</keyword>
<evidence type="ECO:0000256" key="3">
    <source>
        <dbReference type="ARBA" id="ARBA00022692"/>
    </source>
</evidence>
<keyword evidence="4 6" id="KW-1133">Transmembrane helix</keyword>
<dbReference type="EMBL" id="JBHUOZ010000001">
    <property type="protein sequence ID" value="MFD2918140.1"/>
    <property type="molecule type" value="Genomic_DNA"/>
</dbReference>
<evidence type="ECO:0000256" key="5">
    <source>
        <dbReference type="ARBA" id="ARBA00023136"/>
    </source>
</evidence>
<feature type="transmembrane region" description="Helical" evidence="6">
    <location>
        <begin position="91"/>
        <end position="110"/>
    </location>
</feature>
<feature type="transmembrane region" description="Helical" evidence="6">
    <location>
        <begin position="60"/>
        <end position="79"/>
    </location>
</feature>
<feature type="transmembrane region" description="Helical" evidence="6">
    <location>
        <begin position="277"/>
        <end position="295"/>
    </location>
</feature>
<evidence type="ECO:0000256" key="6">
    <source>
        <dbReference type="SAM" id="Phobius"/>
    </source>
</evidence>
<keyword evidence="8" id="KW-1185">Reference proteome</keyword>
<dbReference type="InterPro" id="IPR036259">
    <property type="entry name" value="MFS_trans_sf"/>
</dbReference>
<evidence type="ECO:0000313" key="7">
    <source>
        <dbReference type="EMBL" id="MFD2918140.1"/>
    </source>
</evidence>
<keyword evidence="5 6" id="KW-0472">Membrane</keyword>
<protein>
    <submittedName>
        <fullName evidence="7">MFS transporter</fullName>
    </submittedName>
</protein>
<gene>
    <name evidence="7" type="ORF">ACFS6H_00385</name>
</gene>
<keyword evidence="3 6" id="KW-0812">Transmembrane</keyword>
<feature type="transmembrane region" description="Helical" evidence="6">
    <location>
        <begin position="21"/>
        <end position="40"/>
    </location>
</feature>
<feature type="transmembrane region" description="Helical" evidence="6">
    <location>
        <begin position="159"/>
        <end position="178"/>
    </location>
</feature>
<reference evidence="8" key="1">
    <citation type="journal article" date="2019" name="Int. J. Syst. Evol. Microbiol.">
        <title>The Global Catalogue of Microorganisms (GCM) 10K type strain sequencing project: providing services to taxonomists for standard genome sequencing and annotation.</title>
        <authorList>
            <consortium name="The Broad Institute Genomics Platform"/>
            <consortium name="The Broad Institute Genome Sequencing Center for Infectious Disease"/>
            <person name="Wu L."/>
            <person name="Ma J."/>
        </authorList>
    </citation>
    <scope>NUCLEOTIDE SEQUENCE [LARGE SCALE GENOMIC DNA]</scope>
    <source>
        <strain evidence="8">KCTC 23299</strain>
    </source>
</reference>
<feature type="transmembrane region" description="Helical" evidence="6">
    <location>
        <begin position="184"/>
        <end position="207"/>
    </location>
</feature>
<evidence type="ECO:0000313" key="8">
    <source>
        <dbReference type="Proteomes" id="UP001597511"/>
    </source>
</evidence>
<accession>A0ABW6A0A4</accession>